<dbReference type="AlphaFoldDB" id="A0A917EPD1"/>
<dbReference type="Proteomes" id="UP000605259">
    <property type="component" value="Unassembled WGS sequence"/>
</dbReference>
<comment type="caution">
    <text evidence="3">The sequence shown here is derived from an EMBL/GenBank/DDBJ whole genome shotgun (WGS) entry which is preliminary data.</text>
</comment>
<organism evidence="3 4">
    <name type="scientific">Priestia taiwanensis</name>
    <dbReference type="NCBI Taxonomy" id="1347902"/>
    <lineage>
        <taxon>Bacteria</taxon>
        <taxon>Bacillati</taxon>
        <taxon>Bacillota</taxon>
        <taxon>Bacilli</taxon>
        <taxon>Bacillales</taxon>
        <taxon>Bacillaceae</taxon>
        <taxon>Priestia</taxon>
    </lineage>
</organism>
<evidence type="ECO:0000313" key="4">
    <source>
        <dbReference type="Proteomes" id="UP000605259"/>
    </source>
</evidence>
<evidence type="ECO:0000256" key="2">
    <source>
        <dbReference type="SAM" id="Phobius"/>
    </source>
</evidence>
<evidence type="ECO:0000256" key="1">
    <source>
        <dbReference type="SAM" id="MobiDB-lite"/>
    </source>
</evidence>
<name>A0A917EPD1_9BACI</name>
<gene>
    <name evidence="3" type="ORF">GCM10007140_10840</name>
</gene>
<dbReference type="RefSeq" id="WP_188387382.1">
    <property type="nucleotide sequence ID" value="NZ_BMFK01000001.1"/>
</dbReference>
<dbReference type="EMBL" id="BMFK01000001">
    <property type="protein sequence ID" value="GGE62376.1"/>
    <property type="molecule type" value="Genomic_DNA"/>
</dbReference>
<keyword evidence="2" id="KW-0472">Membrane</keyword>
<keyword evidence="2" id="KW-1133">Transmembrane helix</keyword>
<feature type="compositionally biased region" description="Basic residues" evidence="1">
    <location>
        <begin position="57"/>
        <end position="69"/>
    </location>
</feature>
<keyword evidence="2" id="KW-0812">Transmembrane</keyword>
<evidence type="ECO:0000313" key="3">
    <source>
        <dbReference type="EMBL" id="GGE62376.1"/>
    </source>
</evidence>
<reference evidence="3" key="2">
    <citation type="submission" date="2020-09" db="EMBL/GenBank/DDBJ databases">
        <authorList>
            <person name="Sun Q."/>
            <person name="Zhou Y."/>
        </authorList>
    </citation>
    <scope>NUCLEOTIDE SEQUENCE</scope>
    <source>
        <strain evidence="3">CGMCC 1.12698</strain>
    </source>
</reference>
<proteinExistence type="predicted"/>
<accession>A0A917EPD1</accession>
<reference evidence="3" key="1">
    <citation type="journal article" date="2014" name="Int. J. Syst. Evol. Microbiol.">
        <title>Complete genome sequence of Corynebacterium casei LMG S-19264T (=DSM 44701T), isolated from a smear-ripened cheese.</title>
        <authorList>
            <consortium name="US DOE Joint Genome Institute (JGI-PGF)"/>
            <person name="Walter F."/>
            <person name="Albersmeier A."/>
            <person name="Kalinowski J."/>
            <person name="Ruckert C."/>
        </authorList>
    </citation>
    <scope>NUCLEOTIDE SEQUENCE</scope>
    <source>
        <strain evidence="3">CGMCC 1.12698</strain>
    </source>
</reference>
<feature type="compositionally biased region" description="Basic and acidic residues" evidence="1">
    <location>
        <begin position="37"/>
        <end position="56"/>
    </location>
</feature>
<protein>
    <submittedName>
        <fullName evidence="3">Uncharacterized protein</fullName>
    </submittedName>
</protein>
<sequence>MYYDTCRKYEGKVVKIRDKHGQLHVGKITKVERDRVWIEPTSSDRDGRKGEKECSRKDKKRREHKNSHRRERDDFFNNSFFYNGDGGYDNNGKKRRRRRKKRDCGGDVCAYDGGYGRGGGWGWGWGGYPIAFGFITGIALAALFFF</sequence>
<feature type="region of interest" description="Disordered" evidence="1">
    <location>
        <begin position="37"/>
        <end position="99"/>
    </location>
</feature>
<keyword evidence="4" id="KW-1185">Reference proteome</keyword>
<feature type="transmembrane region" description="Helical" evidence="2">
    <location>
        <begin position="125"/>
        <end position="145"/>
    </location>
</feature>